<protein>
    <submittedName>
        <fullName evidence="1">Uncharacterized protein</fullName>
    </submittedName>
</protein>
<accession>A0ABT7XUL7</accession>
<dbReference type="Proteomes" id="UP001168540">
    <property type="component" value="Unassembled WGS sequence"/>
</dbReference>
<evidence type="ECO:0000313" key="1">
    <source>
        <dbReference type="EMBL" id="MDN0077244.1"/>
    </source>
</evidence>
<proteinExistence type="predicted"/>
<sequence length="209" mass="24277">MFRWNETGTTLEFALTEQVLRTRHEITPAEERARKRYWEHTRRDGSGRFPNIPEYDYTPTGNLAIQVRHSPSRTWNDTPKTQLEQRLGSVAGGILALAQEKHAREQEDARRKEAHRLATARFEFLTKRRANEAERFKQVEASATDWERAARLRAFADAAEVAAKLAGELSVEQMEWLAWVRAKADWLDPLIQISDPILDAPEPKRPNYW</sequence>
<gene>
    <name evidence="1" type="ORF">QU481_20610</name>
</gene>
<evidence type="ECO:0000313" key="2">
    <source>
        <dbReference type="Proteomes" id="UP001168540"/>
    </source>
</evidence>
<reference evidence="1" key="1">
    <citation type="submission" date="2023-06" db="EMBL/GenBank/DDBJ databases">
        <authorList>
            <person name="Zhang S."/>
        </authorList>
    </citation>
    <scope>NUCLEOTIDE SEQUENCE</scope>
    <source>
        <strain evidence="1">SG2303</strain>
    </source>
</reference>
<comment type="caution">
    <text evidence="1">The sequence shown here is derived from an EMBL/GenBank/DDBJ whole genome shotgun (WGS) entry which is preliminary data.</text>
</comment>
<keyword evidence="2" id="KW-1185">Reference proteome</keyword>
<name>A0ABT7XUL7_9NEIS</name>
<organism evidence="1 2">
    <name type="scientific">Crenobacter oryzisoli</name>
    <dbReference type="NCBI Taxonomy" id="3056844"/>
    <lineage>
        <taxon>Bacteria</taxon>
        <taxon>Pseudomonadati</taxon>
        <taxon>Pseudomonadota</taxon>
        <taxon>Betaproteobacteria</taxon>
        <taxon>Neisseriales</taxon>
        <taxon>Neisseriaceae</taxon>
        <taxon>Crenobacter</taxon>
    </lineage>
</organism>
<dbReference type="RefSeq" id="WP_289831888.1">
    <property type="nucleotide sequence ID" value="NZ_JAUEDK010000059.1"/>
</dbReference>
<dbReference type="EMBL" id="JAUEDK010000059">
    <property type="protein sequence ID" value="MDN0077244.1"/>
    <property type="molecule type" value="Genomic_DNA"/>
</dbReference>